<feature type="chain" id="PRO_5028962654" evidence="3">
    <location>
        <begin position="17"/>
        <end position="226"/>
    </location>
</feature>
<organism evidence="4 5">
    <name type="scientific">Panagrellus redivivus</name>
    <name type="common">Microworm</name>
    <dbReference type="NCBI Taxonomy" id="6233"/>
    <lineage>
        <taxon>Eukaryota</taxon>
        <taxon>Metazoa</taxon>
        <taxon>Ecdysozoa</taxon>
        <taxon>Nematoda</taxon>
        <taxon>Chromadorea</taxon>
        <taxon>Rhabditida</taxon>
        <taxon>Tylenchina</taxon>
        <taxon>Panagrolaimomorpha</taxon>
        <taxon>Panagrolaimoidea</taxon>
        <taxon>Panagrolaimidae</taxon>
        <taxon>Panagrellus</taxon>
    </lineage>
</organism>
<evidence type="ECO:0000256" key="1">
    <source>
        <dbReference type="SAM" id="MobiDB-lite"/>
    </source>
</evidence>
<keyword evidence="2" id="KW-0812">Transmembrane</keyword>
<keyword evidence="4" id="KW-1185">Reference proteome</keyword>
<feature type="region of interest" description="Disordered" evidence="1">
    <location>
        <begin position="206"/>
        <end position="226"/>
    </location>
</feature>
<evidence type="ECO:0000313" key="5">
    <source>
        <dbReference type="WBParaSite" id="Pan_g18827.t1"/>
    </source>
</evidence>
<feature type="signal peptide" evidence="3">
    <location>
        <begin position="1"/>
        <end position="16"/>
    </location>
</feature>
<reference evidence="5" key="2">
    <citation type="submission" date="2020-10" db="UniProtKB">
        <authorList>
            <consortium name="WormBaseParasite"/>
        </authorList>
    </citation>
    <scope>IDENTIFICATION</scope>
</reference>
<dbReference type="AlphaFoldDB" id="A0A7E4VD20"/>
<proteinExistence type="predicted"/>
<evidence type="ECO:0000256" key="3">
    <source>
        <dbReference type="SAM" id="SignalP"/>
    </source>
</evidence>
<feature type="transmembrane region" description="Helical" evidence="2">
    <location>
        <begin position="113"/>
        <end position="135"/>
    </location>
</feature>
<evidence type="ECO:0000256" key="2">
    <source>
        <dbReference type="SAM" id="Phobius"/>
    </source>
</evidence>
<evidence type="ECO:0000313" key="4">
    <source>
        <dbReference type="Proteomes" id="UP000492821"/>
    </source>
</evidence>
<keyword evidence="3" id="KW-0732">Signal</keyword>
<keyword evidence="2" id="KW-0472">Membrane</keyword>
<protein>
    <submittedName>
        <fullName evidence="5">EGF-like domain-containing protein</fullName>
    </submittedName>
</protein>
<dbReference type="WBParaSite" id="Pan_g18827.t1">
    <property type="protein sequence ID" value="Pan_g18827.t1"/>
    <property type="gene ID" value="Pan_g18827"/>
</dbReference>
<keyword evidence="2" id="KW-1133">Transmembrane helix</keyword>
<sequence length="226" mass="26049">MKSLLILSICITSTFAKDYSILNYVKASTIDNKDCGPLFYGPNCEIPYCFPQSGYLSNNHRENKYHCVCHDHRYVGGAHCEIINCHDGNLSNSTFQCECPYYTFGDFCQVTPITLLVLFLMCLFMLMMLWIYLVFKRFLKVIRQNPETGEYIKALKSICCNIELLCQVEESRSTTNNSQNVTPEVRVVERVVERVVYRDIRDDPPTYETATDGVHPPTYDAVMREP</sequence>
<dbReference type="Proteomes" id="UP000492821">
    <property type="component" value="Unassembled WGS sequence"/>
</dbReference>
<accession>A0A7E4VD20</accession>
<reference evidence="4" key="1">
    <citation type="journal article" date="2013" name="Genetics">
        <title>The draft genome and transcriptome of Panagrellus redivivus are shaped by the harsh demands of a free-living lifestyle.</title>
        <authorList>
            <person name="Srinivasan J."/>
            <person name="Dillman A.R."/>
            <person name="Macchietto M.G."/>
            <person name="Heikkinen L."/>
            <person name="Lakso M."/>
            <person name="Fracchia K.M."/>
            <person name="Antoshechkin I."/>
            <person name="Mortazavi A."/>
            <person name="Wong G."/>
            <person name="Sternberg P.W."/>
        </authorList>
    </citation>
    <scope>NUCLEOTIDE SEQUENCE [LARGE SCALE GENOMIC DNA]</scope>
    <source>
        <strain evidence="4">MT8872</strain>
    </source>
</reference>
<name>A0A7E4VD20_PANRE</name>